<dbReference type="Proteomes" id="UP000317378">
    <property type="component" value="Unassembled WGS sequence"/>
</dbReference>
<dbReference type="EMBL" id="VCHX02000177">
    <property type="protein sequence ID" value="TPQ18331.1"/>
    <property type="molecule type" value="Genomic_DNA"/>
</dbReference>
<gene>
    <name evidence="1" type="ORF">FGD71_031575</name>
</gene>
<dbReference type="OrthoDB" id="4261536at2"/>
<protein>
    <submittedName>
        <fullName evidence="1">Uncharacterized protein</fullName>
    </submittedName>
</protein>
<evidence type="ECO:0000313" key="2">
    <source>
        <dbReference type="Proteomes" id="UP000317378"/>
    </source>
</evidence>
<comment type="caution">
    <text evidence="1">The sequence shown here is derived from an EMBL/GenBank/DDBJ whole genome shotgun (WGS) entry which is preliminary data.</text>
</comment>
<organism evidence="1 2">
    <name type="scientific">Streptomyces sporangiiformans</name>
    <dbReference type="NCBI Taxonomy" id="2315329"/>
    <lineage>
        <taxon>Bacteria</taxon>
        <taxon>Bacillati</taxon>
        <taxon>Actinomycetota</taxon>
        <taxon>Actinomycetes</taxon>
        <taxon>Kitasatosporales</taxon>
        <taxon>Streptomycetaceae</taxon>
        <taxon>Streptomyces</taxon>
    </lineage>
</organism>
<name>A0A505DKB3_9ACTN</name>
<accession>A0A505DKB3</accession>
<reference evidence="1 2" key="1">
    <citation type="submission" date="2019-06" db="EMBL/GenBank/DDBJ databases">
        <title>Streptomyces sporangiiformans sp. nov., a novel actinomycete isolated from soil in Mount Song.</title>
        <authorList>
            <person name="Han L."/>
        </authorList>
    </citation>
    <scope>NUCLEOTIDE SEQUENCE [LARGE SCALE GENOMIC DNA]</scope>
    <source>
        <strain evidence="1 2">NEAU-SSA 1</strain>
    </source>
</reference>
<sequence length="163" mass="18169">MVSALAHRCWTEHLTEPQRLAFLASFDAYSAAQADRWIVELPACADEFSPYGRSPPPSLMSGVDVTRPRFDATPTDRFGTVVRLRAALLPAAAQKAALLLLELGECLSRVQRELLGRKRHAGEMLRVVATRPFGFHDLGTRRRARSTRARPWVPAAQRVGPPW</sequence>
<dbReference type="AlphaFoldDB" id="A0A505DKB3"/>
<proteinExistence type="predicted"/>
<evidence type="ECO:0000313" key="1">
    <source>
        <dbReference type="EMBL" id="TPQ18331.1"/>
    </source>
</evidence>
<keyword evidence="2" id="KW-1185">Reference proteome</keyword>